<dbReference type="PANTHER" id="PTHR30427">
    <property type="entry name" value="TRANSCRIPTIONAL ACTIVATOR PROTEIN LYSR"/>
    <property type="match status" value="1"/>
</dbReference>
<reference evidence="7" key="1">
    <citation type="submission" date="2016-10" db="EMBL/GenBank/DDBJ databases">
        <authorList>
            <person name="Varghese N."/>
            <person name="Submissions S."/>
        </authorList>
    </citation>
    <scope>NUCLEOTIDE SEQUENCE [LARGE SCALE GENOMIC DNA]</scope>
    <source>
        <strain evidence="7">LMG 26383,CCUG 61248,R- 45681</strain>
    </source>
</reference>
<gene>
    <name evidence="6" type="ORF">SAMN04515666_107110</name>
</gene>
<accession>A0A1H7VHK7</accession>
<evidence type="ECO:0000256" key="2">
    <source>
        <dbReference type="ARBA" id="ARBA00023015"/>
    </source>
</evidence>
<feature type="domain" description="HTH lysR-type" evidence="5">
    <location>
        <begin position="2"/>
        <end position="59"/>
    </location>
</feature>
<dbReference type="InterPro" id="IPR005119">
    <property type="entry name" value="LysR_subst-bd"/>
</dbReference>
<dbReference type="GO" id="GO:0003700">
    <property type="term" value="F:DNA-binding transcription factor activity"/>
    <property type="evidence" value="ECO:0007669"/>
    <property type="project" value="InterPro"/>
</dbReference>
<proteinExistence type="inferred from homology"/>
<keyword evidence="4" id="KW-0804">Transcription</keyword>
<dbReference type="Gene3D" id="1.10.10.10">
    <property type="entry name" value="Winged helix-like DNA-binding domain superfamily/Winged helix DNA-binding domain"/>
    <property type="match status" value="1"/>
</dbReference>
<evidence type="ECO:0000256" key="4">
    <source>
        <dbReference type="ARBA" id="ARBA00023163"/>
    </source>
</evidence>
<dbReference type="Gene3D" id="3.40.190.10">
    <property type="entry name" value="Periplasmic binding protein-like II"/>
    <property type="match status" value="2"/>
</dbReference>
<dbReference type="InterPro" id="IPR036390">
    <property type="entry name" value="WH_DNA-bd_sf"/>
</dbReference>
<dbReference type="SUPFAM" id="SSF46785">
    <property type="entry name" value="Winged helix' DNA-binding domain"/>
    <property type="match status" value="1"/>
</dbReference>
<dbReference type="PRINTS" id="PR00039">
    <property type="entry name" value="HTHLYSR"/>
</dbReference>
<dbReference type="Proteomes" id="UP000199664">
    <property type="component" value="Unassembled WGS sequence"/>
</dbReference>
<protein>
    <submittedName>
        <fullName evidence="6">DNA-binding transcriptional regulator, LysR family</fullName>
    </submittedName>
</protein>
<keyword evidence="3 6" id="KW-0238">DNA-binding</keyword>
<dbReference type="InterPro" id="IPR000847">
    <property type="entry name" value="LysR_HTH_N"/>
</dbReference>
<comment type="similarity">
    <text evidence="1">Belongs to the LysR transcriptional regulatory family.</text>
</comment>
<dbReference type="Pfam" id="PF03466">
    <property type="entry name" value="LysR_substrate"/>
    <property type="match status" value="1"/>
</dbReference>
<keyword evidence="2" id="KW-0805">Transcription regulation</keyword>
<keyword evidence="7" id="KW-1185">Reference proteome</keyword>
<dbReference type="CDD" id="cd05466">
    <property type="entry name" value="PBP2_LTTR_substrate"/>
    <property type="match status" value="1"/>
</dbReference>
<evidence type="ECO:0000259" key="5">
    <source>
        <dbReference type="PROSITE" id="PS50931"/>
    </source>
</evidence>
<dbReference type="STRING" id="1036779.SAMN04515666_107110"/>
<dbReference type="PROSITE" id="PS50931">
    <property type="entry name" value="HTH_LYSR"/>
    <property type="match status" value="1"/>
</dbReference>
<dbReference type="GO" id="GO:0043565">
    <property type="term" value="F:sequence-specific DNA binding"/>
    <property type="evidence" value="ECO:0007669"/>
    <property type="project" value="TreeGrafter"/>
</dbReference>
<dbReference type="PANTHER" id="PTHR30427:SF1">
    <property type="entry name" value="TRANSCRIPTIONAL ACTIVATOR PROTEIN LYSR"/>
    <property type="match status" value="1"/>
</dbReference>
<evidence type="ECO:0000256" key="1">
    <source>
        <dbReference type="ARBA" id="ARBA00009437"/>
    </source>
</evidence>
<evidence type="ECO:0000313" key="7">
    <source>
        <dbReference type="Proteomes" id="UP000199664"/>
    </source>
</evidence>
<evidence type="ECO:0000313" key="6">
    <source>
        <dbReference type="EMBL" id="SEM08751.1"/>
    </source>
</evidence>
<sequence length="296" mass="32165">MLTFRQIEVFKAVMAAGSLAGAARELRIAQPTVTRMILRMEDQLGARLFNRVRSRLTPTQEAARFLAEIDRAYEQMRSAVERAAQAALPEHSVFRCGASPSIGRGLVPAALALLVERMPAVSLQLDILTVSQVLPYLLDGAADAAVTLFPVLHHEVVSTPVGNGRPMLLVPAGMDIPSAETSLAGLVDRAWIVFQPRSVHGDMAAGILSDHGLRPARTHLVRFAETAVALVEAGVGVCIVDEFSARAADMSRLRCLPVPTTRRYEAYLHRPLAARGEVTERFEQCLKDELRAGSMP</sequence>
<dbReference type="InterPro" id="IPR036388">
    <property type="entry name" value="WH-like_DNA-bd_sf"/>
</dbReference>
<organism evidence="6 7">
    <name type="scientific">Bosea lupini</name>
    <dbReference type="NCBI Taxonomy" id="1036779"/>
    <lineage>
        <taxon>Bacteria</taxon>
        <taxon>Pseudomonadati</taxon>
        <taxon>Pseudomonadota</taxon>
        <taxon>Alphaproteobacteria</taxon>
        <taxon>Hyphomicrobiales</taxon>
        <taxon>Boseaceae</taxon>
        <taxon>Bosea</taxon>
    </lineage>
</organism>
<dbReference type="GO" id="GO:0010628">
    <property type="term" value="P:positive regulation of gene expression"/>
    <property type="evidence" value="ECO:0007669"/>
    <property type="project" value="TreeGrafter"/>
</dbReference>
<name>A0A1H7VHK7_9HYPH</name>
<dbReference type="Pfam" id="PF00126">
    <property type="entry name" value="HTH_1"/>
    <property type="match status" value="1"/>
</dbReference>
<dbReference type="EMBL" id="FOAN01000007">
    <property type="protein sequence ID" value="SEM08751.1"/>
    <property type="molecule type" value="Genomic_DNA"/>
</dbReference>
<evidence type="ECO:0000256" key="3">
    <source>
        <dbReference type="ARBA" id="ARBA00023125"/>
    </source>
</evidence>
<dbReference type="SUPFAM" id="SSF53850">
    <property type="entry name" value="Periplasmic binding protein-like II"/>
    <property type="match status" value="1"/>
</dbReference>
<dbReference type="AlphaFoldDB" id="A0A1H7VHK7"/>